<dbReference type="AlphaFoldDB" id="A0AAU8AAT6"/>
<gene>
    <name evidence="2" type="ORF">PUP29_03165</name>
</gene>
<reference evidence="2" key="1">
    <citation type="submission" date="2023-02" db="EMBL/GenBank/DDBJ databases">
        <title>Gut commensal Christensenella minuta modulates host metabolism via a new class of secondary bile acids.</title>
        <authorList>
            <person name="Liu C."/>
        </authorList>
    </citation>
    <scope>NUCLEOTIDE SEQUENCE</scope>
    <source>
        <strain evidence="2">CA70</strain>
    </source>
</reference>
<protein>
    <submittedName>
        <fullName evidence="2">Uncharacterized protein</fullName>
    </submittedName>
</protein>
<keyword evidence="1" id="KW-0472">Membrane</keyword>
<sequence length="101" mass="12169">MKKYIDDLKRKYATRYIISKQEYDAAKRKTMEKEFWESYEEDAGEYYYLEYPNDAELKAMILDDRLGEISNDIKFFKNLTIAGMVIVAIRFIIWLFEILPS</sequence>
<accession>A0AAU8AAT6</accession>
<evidence type="ECO:0000313" key="2">
    <source>
        <dbReference type="EMBL" id="XCC62932.1"/>
    </source>
</evidence>
<keyword evidence="1" id="KW-1133">Transmembrane helix</keyword>
<proteinExistence type="predicted"/>
<dbReference type="RefSeq" id="WP_079547277.1">
    <property type="nucleotide sequence ID" value="NZ_CP117826.1"/>
</dbReference>
<dbReference type="EMBL" id="CP117826">
    <property type="protein sequence ID" value="XCC62932.1"/>
    <property type="molecule type" value="Genomic_DNA"/>
</dbReference>
<feature type="transmembrane region" description="Helical" evidence="1">
    <location>
        <begin position="75"/>
        <end position="96"/>
    </location>
</feature>
<keyword evidence="1" id="KW-0812">Transmembrane</keyword>
<name>A0AAU8AAT6_9FIRM</name>
<organism evidence="2">
    <name type="scientific">Christensenella massiliensis</name>
    <dbReference type="NCBI Taxonomy" id="1805714"/>
    <lineage>
        <taxon>Bacteria</taxon>
        <taxon>Bacillati</taxon>
        <taxon>Bacillota</taxon>
        <taxon>Clostridia</taxon>
        <taxon>Christensenellales</taxon>
        <taxon>Christensenellaceae</taxon>
        <taxon>Christensenella</taxon>
    </lineage>
</organism>
<evidence type="ECO:0000256" key="1">
    <source>
        <dbReference type="SAM" id="Phobius"/>
    </source>
</evidence>